<reference evidence="4 5" key="1">
    <citation type="submission" date="2020-10" db="EMBL/GenBank/DDBJ databases">
        <authorList>
            <person name="Castelo-Branco R."/>
            <person name="Eusebio N."/>
            <person name="Adriana R."/>
            <person name="Vieira A."/>
            <person name="Brugerolle De Fraissinette N."/>
            <person name="Rezende De Castro R."/>
            <person name="Schneider M.P."/>
            <person name="Vasconcelos V."/>
            <person name="Leao P.N."/>
        </authorList>
    </citation>
    <scope>NUCLEOTIDE SEQUENCE [LARGE SCALE GENOMIC DNA]</scope>
    <source>
        <strain evidence="4 5">LEGE 07299</strain>
    </source>
</reference>
<dbReference type="EMBL" id="JADEXF010000710">
    <property type="protein sequence ID" value="MBE9107010.1"/>
    <property type="molecule type" value="Genomic_DNA"/>
</dbReference>
<dbReference type="InterPro" id="IPR020904">
    <property type="entry name" value="Sc_DH/Rdtase_CS"/>
</dbReference>
<evidence type="ECO:0000256" key="3">
    <source>
        <dbReference type="RuleBase" id="RU000363"/>
    </source>
</evidence>
<accession>A0ABR9U594</accession>
<protein>
    <submittedName>
        <fullName evidence="4">SDR family oxidoreductase</fullName>
    </submittedName>
</protein>
<dbReference type="PROSITE" id="PS00061">
    <property type="entry name" value="ADH_SHORT"/>
    <property type="match status" value="1"/>
</dbReference>
<organism evidence="4 5">
    <name type="scientific">Nostoc cf. edaphicum LEGE 07299</name>
    <dbReference type="NCBI Taxonomy" id="2777974"/>
    <lineage>
        <taxon>Bacteria</taxon>
        <taxon>Bacillati</taxon>
        <taxon>Cyanobacteriota</taxon>
        <taxon>Cyanophyceae</taxon>
        <taxon>Nostocales</taxon>
        <taxon>Nostocaceae</taxon>
        <taxon>Nostoc</taxon>
    </lineage>
</organism>
<dbReference type="RefSeq" id="WP_194046534.1">
    <property type="nucleotide sequence ID" value="NZ_JADEXF010000710.1"/>
</dbReference>
<gene>
    <name evidence="4" type="ORF">IQ229_19375</name>
</gene>
<dbReference type="Gene3D" id="3.40.50.720">
    <property type="entry name" value="NAD(P)-binding Rossmann-like Domain"/>
    <property type="match status" value="1"/>
</dbReference>
<proteinExistence type="inferred from homology"/>
<dbReference type="NCBIfam" id="NF006120">
    <property type="entry name" value="PRK08264.1-6"/>
    <property type="match status" value="1"/>
</dbReference>
<sequence>MNYDIKDKIVLVTGANRGIGKALVESFIERGATKIYAAVRKLESASLLVEKYGDQVVPIRIDLNDPQSIVTAAQVAKDVQMVVNNAGVSSGSTPLAEDAIASLEFHMNSNVYGLMRMAQAFAPVLKANKGGVFAQINSVVSLKAFPSFATYSASKASAYSITQSLREMLSEQGTIVLSVHPGPIATDMADAAGLTEVAEPPKLVAEAIIEALKNGEFHVFPASVARQIGSAYESFASNPSLALR</sequence>
<evidence type="ECO:0000313" key="5">
    <source>
        <dbReference type="Proteomes" id="UP000647836"/>
    </source>
</evidence>
<dbReference type="PRINTS" id="PR00080">
    <property type="entry name" value="SDRFAMILY"/>
</dbReference>
<dbReference type="Pfam" id="PF00106">
    <property type="entry name" value="adh_short"/>
    <property type="match status" value="1"/>
</dbReference>
<evidence type="ECO:0000313" key="4">
    <source>
        <dbReference type="EMBL" id="MBE9107010.1"/>
    </source>
</evidence>
<comment type="caution">
    <text evidence="4">The sequence shown here is derived from an EMBL/GenBank/DDBJ whole genome shotgun (WGS) entry which is preliminary data.</text>
</comment>
<name>A0ABR9U594_9NOSO</name>
<dbReference type="InterPro" id="IPR002347">
    <property type="entry name" value="SDR_fam"/>
</dbReference>
<evidence type="ECO:0000256" key="1">
    <source>
        <dbReference type="ARBA" id="ARBA00006484"/>
    </source>
</evidence>
<dbReference type="InterPro" id="IPR036291">
    <property type="entry name" value="NAD(P)-bd_dom_sf"/>
</dbReference>
<comment type="similarity">
    <text evidence="1 3">Belongs to the short-chain dehydrogenases/reductases (SDR) family.</text>
</comment>
<dbReference type="PRINTS" id="PR00081">
    <property type="entry name" value="GDHRDH"/>
</dbReference>
<keyword evidence="5" id="KW-1185">Reference proteome</keyword>
<evidence type="ECO:0000256" key="2">
    <source>
        <dbReference type="ARBA" id="ARBA00023002"/>
    </source>
</evidence>
<dbReference type="SUPFAM" id="SSF51735">
    <property type="entry name" value="NAD(P)-binding Rossmann-fold domains"/>
    <property type="match status" value="1"/>
</dbReference>
<dbReference type="PANTHER" id="PTHR44169">
    <property type="entry name" value="NADPH-DEPENDENT 1-ACYLDIHYDROXYACETONE PHOSPHATE REDUCTASE"/>
    <property type="match status" value="1"/>
</dbReference>
<dbReference type="Proteomes" id="UP000647836">
    <property type="component" value="Unassembled WGS sequence"/>
</dbReference>
<keyword evidence="2" id="KW-0560">Oxidoreductase</keyword>
<dbReference type="PANTHER" id="PTHR44169:SF6">
    <property type="entry name" value="NADPH-DEPENDENT 1-ACYLDIHYDROXYACETONE PHOSPHATE REDUCTASE"/>
    <property type="match status" value="1"/>
</dbReference>